<dbReference type="SUPFAM" id="SSF55874">
    <property type="entry name" value="ATPase domain of HSP90 chaperone/DNA topoisomerase II/histidine kinase"/>
    <property type="match status" value="1"/>
</dbReference>
<keyword evidence="3" id="KW-0418">Kinase</keyword>
<evidence type="ECO:0000313" key="3">
    <source>
        <dbReference type="EMBL" id="OBQ43762.1"/>
    </source>
</evidence>
<dbReference type="Proteomes" id="UP000092093">
    <property type="component" value="Unassembled WGS sequence"/>
</dbReference>
<dbReference type="PATRIC" id="fig|1710896.3.peg.218"/>
<dbReference type="Pfam" id="PF05226">
    <property type="entry name" value="CHASE2"/>
    <property type="match status" value="1"/>
</dbReference>
<evidence type="ECO:0000256" key="1">
    <source>
        <dbReference type="SAM" id="Phobius"/>
    </source>
</evidence>
<dbReference type="InterPro" id="IPR036890">
    <property type="entry name" value="HATPase_C_sf"/>
</dbReference>
<feature type="domain" description="CHASE2" evidence="2">
    <location>
        <begin position="39"/>
        <end position="348"/>
    </location>
</feature>
<comment type="caution">
    <text evidence="3">The sequence shown here is derived from an EMBL/GenBank/DDBJ whole genome shotgun (WGS) entry which is preliminary data.</text>
</comment>
<keyword evidence="3" id="KW-0808">Transferase</keyword>
<dbReference type="EMBL" id="LJOW01000043">
    <property type="protein sequence ID" value="OBQ43762.1"/>
    <property type="molecule type" value="Genomic_DNA"/>
</dbReference>
<feature type="transmembrane region" description="Helical" evidence="1">
    <location>
        <begin position="335"/>
        <end position="352"/>
    </location>
</feature>
<name>A0A1B7X335_APHFL</name>
<organism evidence="3 4">
    <name type="scientific">Aphanizomenon flos-aquae WA102</name>
    <dbReference type="NCBI Taxonomy" id="1710896"/>
    <lineage>
        <taxon>Bacteria</taxon>
        <taxon>Bacillati</taxon>
        <taxon>Cyanobacteriota</taxon>
        <taxon>Cyanophyceae</taxon>
        <taxon>Nostocales</taxon>
        <taxon>Aphanizomenonaceae</taxon>
        <taxon>Aphanizomenon</taxon>
    </lineage>
</organism>
<feature type="transmembrane region" description="Helical" evidence="1">
    <location>
        <begin position="359"/>
        <end position="380"/>
    </location>
</feature>
<evidence type="ECO:0000313" key="4">
    <source>
        <dbReference type="Proteomes" id="UP000092093"/>
    </source>
</evidence>
<dbReference type="Gene3D" id="3.30.565.10">
    <property type="entry name" value="Histidine kinase-like ATPase, C-terminal domain"/>
    <property type="match status" value="1"/>
</dbReference>
<dbReference type="SMART" id="SM01080">
    <property type="entry name" value="CHASE2"/>
    <property type="match status" value="1"/>
</dbReference>
<feature type="transmembrane region" description="Helical" evidence="1">
    <location>
        <begin position="12"/>
        <end position="33"/>
    </location>
</feature>
<feature type="transmembrane region" description="Helical" evidence="1">
    <location>
        <begin position="386"/>
        <end position="406"/>
    </location>
</feature>
<keyword evidence="1" id="KW-0812">Transmembrane</keyword>
<reference evidence="3 4" key="1">
    <citation type="submission" date="2015-09" db="EMBL/GenBank/DDBJ databases">
        <title>Aphanizomenon flos-aquae WA102.</title>
        <authorList>
            <person name="Driscoll C."/>
        </authorList>
    </citation>
    <scope>NUCLEOTIDE SEQUENCE [LARGE SCALE GENOMIC DNA]</scope>
    <source>
        <strain evidence="3">WA102</strain>
    </source>
</reference>
<evidence type="ECO:0000259" key="2">
    <source>
        <dbReference type="SMART" id="SM01080"/>
    </source>
</evidence>
<gene>
    <name evidence="3" type="ORF">AN484_10655</name>
</gene>
<dbReference type="GO" id="GO:0016301">
    <property type="term" value="F:kinase activity"/>
    <property type="evidence" value="ECO:0007669"/>
    <property type="project" value="UniProtKB-KW"/>
</dbReference>
<proteinExistence type="predicted"/>
<dbReference type="InterPro" id="IPR007890">
    <property type="entry name" value="CHASE2"/>
</dbReference>
<accession>A0A1B7X335</accession>
<dbReference type="AlphaFoldDB" id="A0A1B7X335"/>
<sequence>MRRRIWNRIDQEFRLWALAARPGIIVLIVVILMRIAGGMQSWEWMLFDTMLRLRPVEKPDERIVIVGIDEEDIKWVGQYPVPDEKIAKLLTKLENYKPRAIGLDMFKNVPVEPGGEQLAQVLRSNSNIIGIEKILPPGEILPPKSLPAERVGFADLRNDADGKNRHYLLYTPNPKNTGKDNEKHKYSLAFQLVEKYLNSQGIELERGKNDQNTIMIRGIELPRITPNFGGYVGVDGGGVSILMSFRNSEKPFHFISLRDVLNGKVDAKLLRDRIVLVGNRNPSVSDIFYTSALSDLKPSGQIYGIEYHAHVISQILSTVIDKRPMLHSWGDIEEYIWVFIWGIVPIIIGRLTQSVWKNLLSVGVAGFCLFSCGYVMLWVWGVWIPVVPSLLILAVNGLGLSAFAFYQHDKFLRSQIQERQNTIDHTFTIIHNGPLQTLAYGLKLLRSKDIPDEQLIKQFEKLNQEIRELGEYLKRNALTTEESLRLGSGLIIDLNQPLHTLLYEVYSSTLKRTDLEYFINRKIIPIRDFEPIDDQYLSKENKRAICLFLEEALCNVGKHAQGVKCVEASLIYSTTKYKLSIKDNGSGIKSQIENQGTKDFKLIAKQLKGKFKRESLSPRGTVCELTWELMQ</sequence>
<protein>
    <submittedName>
        <fullName evidence="3">Histidine kinase</fullName>
    </submittedName>
</protein>
<keyword evidence="1" id="KW-0472">Membrane</keyword>
<keyword evidence="1" id="KW-1133">Transmembrane helix</keyword>